<dbReference type="GO" id="GO:0005524">
    <property type="term" value="F:ATP binding"/>
    <property type="evidence" value="ECO:0007669"/>
    <property type="project" value="UniProtKB-UniRule"/>
</dbReference>
<sequence>MLMGERGVGRRTVARLLGCTVPDLRRTMAVEYAGEFVFPPPEFLENRRFYCALITLATECAAILFVQDATRPTSAFPPGFARIFNRTVVGVISKTDMDAANTERARRFLHSAGTTQIVALSSVTLAGVNELRAALPLKA</sequence>
<comment type="similarity">
    <text evidence="1">Belongs to the EutP/PduV family.</text>
</comment>
<accession>A0A212J1D6</accession>
<dbReference type="Gene3D" id="3.40.50.300">
    <property type="entry name" value="P-loop containing nucleotide triphosphate hydrolases"/>
    <property type="match status" value="1"/>
</dbReference>
<reference evidence="2" key="1">
    <citation type="submission" date="2016-04" db="EMBL/GenBank/DDBJ databases">
        <authorList>
            <person name="Evans L.H."/>
            <person name="Alamgir A."/>
            <person name="Owens N."/>
            <person name="Weber N.D."/>
            <person name="Virtaneva K."/>
            <person name="Barbian K."/>
            <person name="Babar A."/>
            <person name="Rosenke K."/>
        </authorList>
    </citation>
    <scope>NUCLEOTIDE SEQUENCE</scope>
    <source>
        <strain evidence="2">92-2</strain>
    </source>
</reference>
<dbReference type="PANTHER" id="PTHR40453">
    <property type="entry name" value="PROTEIN YOEF"/>
    <property type="match status" value="1"/>
</dbReference>
<gene>
    <name evidence="2" type="ORF">KM92DES2_10380</name>
</gene>
<dbReference type="InterPro" id="IPR012381">
    <property type="entry name" value="EutP_PduV"/>
</dbReference>
<dbReference type="GO" id="GO:0006576">
    <property type="term" value="P:biogenic amine metabolic process"/>
    <property type="evidence" value="ECO:0007669"/>
    <property type="project" value="InterPro"/>
</dbReference>
<dbReference type="AlphaFoldDB" id="A0A212J1D6"/>
<dbReference type="Pfam" id="PF10662">
    <property type="entry name" value="PduV-EutP"/>
    <property type="match status" value="1"/>
</dbReference>
<dbReference type="PIRSF" id="PIRSF036409">
    <property type="entry name" value="EutP_PduV"/>
    <property type="match status" value="1"/>
</dbReference>
<evidence type="ECO:0000313" key="2">
    <source>
        <dbReference type="EMBL" id="SBV93276.1"/>
    </source>
</evidence>
<keyword evidence="1" id="KW-0547">Nucleotide-binding</keyword>
<dbReference type="PANTHER" id="PTHR40453:SF1">
    <property type="entry name" value="PROTEIN YOEF"/>
    <property type="match status" value="1"/>
</dbReference>
<proteinExistence type="inferred from homology"/>
<protein>
    <submittedName>
        <fullName evidence="2">Ethanolamine utilization protein EutP</fullName>
    </submittedName>
</protein>
<name>A0A212J1D6_9BACT</name>
<evidence type="ECO:0000256" key="1">
    <source>
        <dbReference type="PIRNR" id="PIRNR036409"/>
    </source>
</evidence>
<organism evidence="2">
    <name type="scientific">uncultured Desulfovibrio sp</name>
    <dbReference type="NCBI Taxonomy" id="167968"/>
    <lineage>
        <taxon>Bacteria</taxon>
        <taxon>Pseudomonadati</taxon>
        <taxon>Thermodesulfobacteriota</taxon>
        <taxon>Desulfovibrionia</taxon>
        <taxon>Desulfovibrionales</taxon>
        <taxon>Desulfovibrionaceae</taxon>
        <taxon>Desulfovibrio</taxon>
        <taxon>environmental samples</taxon>
    </lineage>
</organism>
<dbReference type="SUPFAM" id="SSF52540">
    <property type="entry name" value="P-loop containing nucleoside triphosphate hydrolases"/>
    <property type="match status" value="1"/>
</dbReference>
<dbReference type="EMBL" id="FLUP01000001">
    <property type="protein sequence ID" value="SBV93276.1"/>
    <property type="molecule type" value="Genomic_DNA"/>
</dbReference>
<dbReference type="InterPro" id="IPR027417">
    <property type="entry name" value="P-loop_NTPase"/>
</dbReference>